<dbReference type="Gene3D" id="2.60.40.1180">
    <property type="entry name" value="Golgi alpha-mannosidase II"/>
    <property type="match status" value="1"/>
</dbReference>
<dbReference type="InterPro" id="IPR013780">
    <property type="entry name" value="Glyco_hydro_b"/>
</dbReference>
<gene>
    <name evidence="2" type="ORF">QO006_002243</name>
</gene>
<evidence type="ECO:0000259" key="1">
    <source>
        <dbReference type="SMART" id="SM00642"/>
    </source>
</evidence>
<organism evidence="2 3">
    <name type="scientific">Deinococcus enclensis</name>
    <dbReference type="NCBI Taxonomy" id="1049582"/>
    <lineage>
        <taxon>Bacteria</taxon>
        <taxon>Thermotogati</taxon>
        <taxon>Deinococcota</taxon>
        <taxon>Deinococci</taxon>
        <taxon>Deinococcales</taxon>
        <taxon>Deinococcaceae</taxon>
        <taxon>Deinococcus</taxon>
    </lineage>
</organism>
<keyword evidence="2" id="KW-0808">Transferase</keyword>
<dbReference type="PANTHER" id="PTHR10357">
    <property type="entry name" value="ALPHA-AMYLASE FAMILY MEMBER"/>
    <property type="match status" value="1"/>
</dbReference>
<dbReference type="SUPFAM" id="SSF51445">
    <property type="entry name" value="(Trans)glycosidases"/>
    <property type="match status" value="1"/>
</dbReference>
<accession>A0ABT9ME36</accession>
<keyword evidence="2" id="KW-0328">Glycosyltransferase</keyword>
<dbReference type="PANTHER" id="PTHR10357:SF213">
    <property type="entry name" value="ALPHA AMYLASE CATALYTIC REGION"/>
    <property type="match status" value="1"/>
</dbReference>
<dbReference type="Gene3D" id="3.90.400.10">
    <property type="entry name" value="Oligo-1,6-glucosidase, Domain 2"/>
    <property type="match status" value="1"/>
</dbReference>
<dbReference type="Proteomes" id="UP001232163">
    <property type="component" value="Unassembled WGS sequence"/>
</dbReference>
<protein>
    <submittedName>
        <fullName evidence="2">Amylosucrase</fullName>
        <ecNumber evidence="2">2.4.1.4</ecNumber>
    </submittedName>
</protein>
<dbReference type="Gene3D" id="3.20.20.80">
    <property type="entry name" value="Glycosidases"/>
    <property type="match status" value="3"/>
</dbReference>
<evidence type="ECO:0000313" key="3">
    <source>
        <dbReference type="Proteomes" id="UP001232163"/>
    </source>
</evidence>
<dbReference type="InterPro" id="IPR055218">
    <property type="entry name" value="Amylosucrase_C"/>
</dbReference>
<sequence>MLTGSLLNSELATELRLAFDDDRDAETFLLRLDRHGPELVHHLGAVYGPLAPALLDGLIESLLHATHARLPDLRRLDETRLLRPDHWQRPDQLGYAAPAHRLGGILADVRGHAAYLHQLGVTYLHLHGVLGHEGGQAGDHRAVHPALGTLDDLSALARDLRAQGISLGVDVTLDRIPAAHAWAAQAAQGNARRQAMLTGDAEDGTQALNWGTAAVFRETLDALLDLANRGVEVLNLRGWQHLHTPRPDDRPALLHALRSALLVVAPALSIRLDAPDPGYAALGTRDHSGLLSDLLDFPVLTGPVWVALHGHDTSALAAALNAVPPRPARLTWLPRLRNQDGRTAADLTGLHAAATRGDDQDTDRALRRLNLLHALILGFGGVPLLSMGDEMALTEAHMDWTQAEAARDDILTPSGRAYAWTQRMVQARAATPHLHAGAGTRAAPSPDARVLLLRRDTPHGPMLGVYNFSPDRIPLNPATLREHLGDRAEDRLNGGTLGFTRPVNLDPYAALWLTQL</sequence>
<dbReference type="EC" id="2.4.1.4" evidence="2"/>
<feature type="domain" description="Glycosyl hydrolase family 13 catalytic" evidence="1">
    <location>
        <begin position="81"/>
        <end position="428"/>
    </location>
</feature>
<dbReference type="InterPro" id="IPR006047">
    <property type="entry name" value="GH13_cat_dom"/>
</dbReference>
<comment type="caution">
    <text evidence="2">The sequence shown here is derived from an EMBL/GenBank/DDBJ whole genome shotgun (WGS) entry which is preliminary data.</text>
</comment>
<dbReference type="Gene3D" id="1.10.1740.10">
    <property type="match status" value="1"/>
</dbReference>
<dbReference type="InterPro" id="IPR045857">
    <property type="entry name" value="O16G_dom_2"/>
</dbReference>
<proteinExistence type="predicted"/>
<name>A0ABT9ME36_9DEIO</name>
<dbReference type="EMBL" id="JAURUR010000007">
    <property type="protein sequence ID" value="MDP9764796.1"/>
    <property type="molecule type" value="Genomic_DNA"/>
</dbReference>
<dbReference type="GO" id="GO:0047669">
    <property type="term" value="F:amylosucrase activity"/>
    <property type="evidence" value="ECO:0007669"/>
    <property type="project" value="UniProtKB-EC"/>
</dbReference>
<reference evidence="2 3" key="1">
    <citation type="submission" date="2023-07" db="EMBL/GenBank/DDBJ databases">
        <title>Genomic Encyclopedia of Type Strains, Phase IV (KMG-IV): sequencing the most valuable type-strain genomes for metagenomic binning, comparative biology and taxonomic classification.</title>
        <authorList>
            <person name="Goeker M."/>
        </authorList>
    </citation>
    <scope>NUCLEOTIDE SEQUENCE [LARGE SCALE GENOMIC DNA]</scope>
    <source>
        <strain evidence="2 3">NIO-1023</strain>
    </source>
</reference>
<dbReference type="SMART" id="SM00642">
    <property type="entry name" value="Aamy"/>
    <property type="match status" value="1"/>
</dbReference>
<keyword evidence="3" id="KW-1185">Reference proteome</keyword>
<dbReference type="InterPro" id="IPR017853">
    <property type="entry name" value="GH"/>
</dbReference>
<evidence type="ECO:0000313" key="2">
    <source>
        <dbReference type="EMBL" id="MDP9764796.1"/>
    </source>
</evidence>
<dbReference type="RefSeq" id="WP_307466328.1">
    <property type="nucleotide sequence ID" value="NZ_JAURUR010000007.1"/>
</dbReference>
<dbReference type="Pfam" id="PF22582">
    <property type="entry name" value="Amylosucrase_C-like"/>
    <property type="match status" value="1"/>
</dbReference>